<evidence type="ECO:0000313" key="4">
    <source>
        <dbReference type="Proteomes" id="UP001292571"/>
    </source>
</evidence>
<dbReference type="RefSeq" id="WP_322948084.1">
    <property type="nucleotide sequence ID" value="NZ_JAYEET010000003.1"/>
</dbReference>
<protein>
    <submittedName>
        <fullName evidence="3">Uncharacterized protein</fullName>
    </submittedName>
</protein>
<keyword evidence="2" id="KW-0732">Signal</keyword>
<dbReference type="EMBL" id="JAYEET010000003">
    <property type="protein sequence ID" value="MEA1604613.1"/>
    <property type="molecule type" value="Genomic_DNA"/>
</dbReference>
<proteinExistence type="predicted"/>
<evidence type="ECO:0000256" key="1">
    <source>
        <dbReference type="SAM" id="MobiDB-lite"/>
    </source>
</evidence>
<reference evidence="3 4" key="1">
    <citation type="submission" date="2023-12" db="EMBL/GenBank/DDBJ databases">
        <title>Pseudomonas sp. T5W1.</title>
        <authorList>
            <person name="Maltman C."/>
        </authorList>
    </citation>
    <scope>NUCLEOTIDE SEQUENCE [LARGE SCALE GENOMIC DNA]</scope>
    <source>
        <strain evidence="3 4">T5W1</strain>
    </source>
</reference>
<evidence type="ECO:0000313" key="3">
    <source>
        <dbReference type="EMBL" id="MEA1604613.1"/>
    </source>
</evidence>
<dbReference type="Proteomes" id="UP001292571">
    <property type="component" value="Unassembled WGS sequence"/>
</dbReference>
<organism evidence="3 4">
    <name type="scientific">Pseudomonas spirodelae</name>
    <dbReference type="NCBI Taxonomy" id="3101751"/>
    <lineage>
        <taxon>Bacteria</taxon>
        <taxon>Pseudomonadati</taxon>
        <taxon>Pseudomonadota</taxon>
        <taxon>Gammaproteobacteria</taxon>
        <taxon>Pseudomonadales</taxon>
        <taxon>Pseudomonadaceae</taxon>
        <taxon>Pseudomonas</taxon>
    </lineage>
</organism>
<accession>A0ABU5P541</accession>
<feature type="signal peptide" evidence="2">
    <location>
        <begin position="1"/>
        <end position="26"/>
    </location>
</feature>
<feature type="chain" id="PRO_5045727683" evidence="2">
    <location>
        <begin position="27"/>
        <end position="111"/>
    </location>
</feature>
<evidence type="ECO:0000256" key="2">
    <source>
        <dbReference type="SAM" id="SignalP"/>
    </source>
</evidence>
<sequence length="111" mass="12406">MMRFPLIRRPVFTCLALLMLPLRSWAELPNPLNGEAVTPALHYQSPLKAYQGFSEQPLSDWPEANERVARIGGWRTYAQEPWTQPADNAAMPSAEPAATNPHSQHGGMSHE</sequence>
<gene>
    <name evidence="3" type="ORF">SOP97_02115</name>
</gene>
<comment type="caution">
    <text evidence="3">The sequence shown here is derived from an EMBL/GenBank/DDBJ whole genome shotgun (WGS) entry which is preliminary data.</text>
</comment>
<name>A0ABU5P541_9PSED</name>
<feature type="region of interest" description="Disordered" evidence="1">
    <location>
        <begin position="82"/>
        <end position="111"/>
    </location>
</feature>
<keyword evidence="4" id="KW-1185">Reference proteome</keyword>